<feature type="domain" description="U-box" evidence="11">
    <location>
        <begin position="1"/>
        <end position="71"/>
    </location>
</feature>
<dbReference type="InParanoid" id="A2EWI4"/>
<dbReference type="VEuPathDB" id="TrichDB:TVAGG3_0877220"/>
<dbReference type="FunCoup" id="A2EWI4">
    <property type="interactions" value="773"/>
</dbReference>
<organism evidence="12 13">
    <name type="scientific">Trichomonas vaginalis (strain ATCC PRA-98 / G3)</name>
    <dbReference type="NCBI Taxonomy" id="412133"/>
    <lineage>
        <taxon>Eukaryota</taxon>
        <taxon>Metamonada</taxon>
        <taxon>Parabasalia</taxon>
        <taxon>Trichomonadida</taxon>
        <taxon>Trichomonadidae</taxon>
        <taxon>Trichomonas</taxon>
    </lineage>
</organism>
<keyword evidence="10" id="KW-0808">Transferase</keyword>
<dbReference type="SMART" id="SM00320">
    <property type="entry name" value="WD40"/>
    <property type="match status" value="3"/>
</dbReference>
<dbReference type="Pfam" id="PF08606">
    <property type="entry name" value="Prp19"/>
    <property type="match status" value="1"/>
</dbReference>
<comment type="similarity">
    <text evidence="2 10">Belongs to the WD repeat PRP19 family.</text>
</comment>
<gene>
    <name evidence="12" type="ORF">TVAG_325830</name>
</gene>
<evidence type="ECO:0000313" key="12">
    <source>
        <dbReference type="EMBL" id="EAY03011.1"/>
    </source>
</evidence>
<comment type="subcellular location">
    <subcellularLocation>
        <location evidence="1 10">Nucleus</location>
    </subcellularLocation>
</comment>
<dbReference type="GO" id="GO:0006281">
    <property type="term" value="P:DNA repair"/>
    <property type="evidence" value="ECO:0007669"/>
    <property type="project" value="UniProtKB-KW"/>
</dbReference>
<dbReference type="PANTHER" id="PTHR43995:SF1">
    <property type="entry name" value="PRE-MRNA-PROCESSING FACTOR 19"/>
    <property type="match status" value="1"/>
</dbReference>
<dbReference type="SUPFAM" id="SSF57850">
    <property type="entry name" value="RING/U-box"/>
    <property type="match status" value="1"/>
</dbReference>
<comment type="function">
    <text evidence="10">Ubiquitin-protein ligase which is mainly involved pre-mRNA splicing and DNA repair. Required for pre-mRNA splicing as component of the spliceosome.</text>
</comment>
<dbReference type="OrthoDB" id="687049at2759"/>
<dbReference type="EMBL" id="DS113518">
    <property type="protein sequence ID" value="EAY03011.1"/>
    <property type="molecule type" value="Genomic_DNA"/>
</dbReference>
<evidence type="ECO:0000259" key="11">
    <source>
        <dbReference type="PROSITE" id="PS51698"/>
    </source>
</evidence>
<dbReference type="GO" id="GO:0005737">
    <property type="term" value="C:cytoplasm"/>
    <property type="evidence" value="ECO:0000318"/>
    <property type="project" value="GO_Central"/>
</dbReference>
<protein>
    <recommendedName>
        <fullName evidence="10">Pre-mRNA-processing factor 19</fullName>
        <ecNumber evidence="10">2.3.2.27</ecNumber>
    </recommendedName>
</protein>
<dbReference type="PANTHER" id="PTHR43995">
    <property type="entry name" value="PRE-MRNA-PROCESSING FACTOR 19"/>
    <property type="match status" value="1"/>
</dbReference>
<reference evidence="12" key="2">
    <citation type="journal article" date="2007" name="Science">
        <title>Draft genome sequence of the sexually transmitted pathogen Trichomonas vaginalis.</title>
        <authorList>
            <person name="Carlton J.M."/>
            <person name="Hirt R.P."/>
            <person name="Silva J.C."/>
            <person name="Delcher A.L."/>
            <person name="Schatz M."/>
            <person name="Zhao Q."/>
            <person name="Wortman J.R."/>
            <person name="Bidwell S.L."/>
            <person name="Alsmark U.C.M."/>
            <person name="Besteiro S."/>
            <person name="Sicheritz-Ponten T."/>
            <person name="Noel C.J."/>
            <person name="Dacks J.B."/>
            <person name="Foster P.G."/>
            <person name="Simillion C."/>
            <person name="Van de Peer Y."/>
            <person name="Miranda-Saavedra D."/>
            <person name="Barton G.J."/>
            <person name="Westrop G.D."/>
            <person name="Mueller S."/>
            <person name="Dessi D."/>
            <person name="Fiori P.L."/>
            <person name="Ren Q."/>
            <person name="Paulsen I."/>
            <person name="Zhang H."/>
            <person name="Bastida-Corcuera F.D."/>
            <person name="Simoes-Barbosa A."/>
            <person name="Brown M.T."/>
            <person name="Hayes R.D."/>
            <person name="Mukherjee M."/>
            <person name="Okumura C.Y."/>
            <person name="Schneider R."/>
            <person name="Smith A.J."/>
            <person name="Vanacova S."/>
            <person name="Villalvazo M."/>
            <person name="Haas B.J."/>
            <person name="Pertea M."/>
            <person name="Feldblyum T.V."/>
            <person name="Utterback T.R."/>
            <person name="Shu C.L."/>
            <person name="Osoegawa K."/>
            <person name="de Jong P.J."/>
            <person name="Hrdy I."/>
            <person name="Horvathova L."/>
            <person name="Zubacova Z."/>
            <person name="Dolezal P."/>
            <person name="Malik S.B."/>
            <person name="Logsdon J.M. Jr."/>
            <person name="Henze K."/>
            <person name="Gupta A."/>
            <person name="Wang C.C."/>
            <person name="Dunne R.L."/>
            <person name="Upcroft J.A."/>
            <person name="Upcroft P."/>
            <person name="White O."/>
            <person name="Salzberg S.L."/>
            <person name="Tang P."/>
            <person name="Chiu C.-H."/>
            <person name="Lee Y.-S."/>
            <person name="Embley T.M."/>
            <person name="Coombs G.H."/>
            <person name="Mottram J.C."/>
            <person name="Tachezy J."/>
            <person name="Fraser-Liggett C.M."/>
            <person name="Johnson P.J."/>
        </authorList>
    </citation>
    <scope>NUCLEOTIDE SEQUENCE [LARGE SCALE GENOMIC DNA]</scope>
    <source>
        <strain evidence="12">G3</strain>
    </source>
</reference>
<comment type="pathway">
    <text evidence="10">Protein modification; protein ubiquitination.</text>
</comment>
<accession>A2EWI4</accession>
<evidence type="ECO:0000313" key="13">
    <source>
        <dbReference type="Proteomes" id="UP000001542"/>
    </source>
</evidence>
<sequence length="476" mass="53553">MLRCALTGEVPKIPVVTPQGIVYDKDSIEHQIQISPVCPVTDKSLTLADLIPLKIDMPVNKTQTVRNYSFGDYLLSLQNQWNSKQKELYETRKKLAQCERELAQALYETEAAKRVIARILSNEGERIYIKPTTNISAEENTFSSFIKKVSLQSISNLAFEQNFKEQYFPPALNILQGFSSYNLSHLTSILGGSAQFTALDQTIDNKLLIGTSESSIAIFDVHLKSVVQQIQVGSAPIVSIHNSRDYHYLVSDSDGVIYIYENYQNDKPYKIIKTEKKIVNCYFHPQIQHVIAVFDNGFEVIQINNSEVLVHTEIQHEITLSSLHPGGRYLATANSTDKSIRIWDLSGNNLLISEIETESEIFNLNFSFNMLHLTASTSNGLLFVIPSGKPEDLYSDYKTICFEIPSKSHFWHQNGLLIVSFGDTEGFIFMITDPLDVQLSQAVKFGLRAQPRAAVFGNGSYFVAAIGPEDEIQLFN</sequence>
<dbReference type="InterPro" id="IPR015943">
    <property type="entry name" value="WD40/YVTN_repeat-like_dom_sf"/>
</dbReference>
<dbReference type="Pfam" id="PF00400">
    <property type="entry name" value="WD40"/>
    <property type="match status" value="1"/>
</dbReference>
<dbReference type="Gene3D" id="3.30.40.10">
    <property type="entry name" value="Zinc/RING finger domain, C3HC4 (zinc finger)"/>
    <property type="match status" value="1"/>
</dbReference>
<evidence type="ECO:0000256" key="3">
    <source>
        <dbReference type="ARBA" id="ARBA00022574"/>
    </source>
</evidence>
<keyword evidence="6 10" id="KW-0227">DNA damage</keyword>
<evidence type="ECO:0000256" key="6">
    <source>
        <dbReference type="ARBA" id="ARBA00022763"/>
    </source>
</evidence>
<dbReference type="STRING" id="5722.A2EWI4"/>
<evidence type="ECO:0000256" key="4">
    <source>
        <dbReference type="ARBA" id="ARBA00022664"/>
    </source>
</evidence>
<dbReference type="Pfam" id="PF04564">
    <property type="entry name" value="U-box"/>
    <property type="match status" value="1"/>
</dbReference>
<dbReference type="InterPro" id="IPR038959">
    <property type="entry name" value="Prp19"/>
</dbReference>
<evidence type="ECO:0000256" key="5">
    <source>
        <dbReference type="ARBA" id="ARBA00022728"/>
    </source>
</evidence>
<dbReference type="KEGG" id="tva:4760851"/>
<evidence type="ECO:0000256" key="10">
    <source>
        <dbReference type="RuleBase" id="RU367101"/>
    </source>
</evidence>
<dbReference type="GO" id="GO:0000398">
    <property type="term" value="P:mRNA splicing, via spliceosome"/>
    <property type="evidence" value="ECO:0000318"/>
    <property type="project" value="GO_Central"/>
</dbReference>
<keyword evidence="3" id="KW-0853">WD repeat</keyword>
<dbReference type="OMA" id="FHHSNMS"/>
<dbReference type="GO" id="GO:0004842">
    <property type="term" value="F:ubiquitin-protein transferase activity"/>
    <property type="evidence" value="ECO:0000318"/>
    <property type="project" value="GO_Central"/>
</dbReference>
<dbReference type="InterPro" id="IPR001680">
    <property type="entry name" value="WD40_rpt"/>
</dbReference>
<proteinExistence type="inferred from homology"/>
<name>A2EWI4_TRIV3</name>
<evidence type="ECO:0000256" key="9">
    <source>
        <dbReference type="ARBA" id="ARBA00023242"/>
    </source>
</evidence>
<dbReference type="InterPro" id="IPR013915">
    <property type="entry name" value="Prp19_cc"/>
</dbReference>
<dbReference type="RefSeq" id="XP_001315234.1">
    <property type="nucleotide sequence ID" value="XM_001315199.1"/>
</dbReference>
<dbReference type="AlphaFoldDB" id="A2EWI4"/>
<dbReference type="GO" id="GO:0061630">
    <property type="term" value="F:ubiquitin protein ligase activity"/>
    <property type="evidence" value="ECO:0007669"/>
    <property type="project" value="UniProtKB-UniRule"/>
</dbReference>
<evidence type="ECO:0000256" key="8">
    <source>
        <dbReference type="ARBA" id="ARBA00023204"/>
    </source>
</evidence>
<dbReference type="VEuPathDB" id="TrichDB:TVAG_325830"/>
<keyword evidence="8 10" id="KW-0234">DNA repair</keyword>
<dbReference type="SUPFAM" id="SSF50978">
    <property type="entry name" value="WD40 repeat-like"/>
    <property type="match status" value="1"/>
</dbReference>
<comment type="subunit">
    <text evidence="10">Homotetramer.</text>
</comment>
<comment type="catalytic activity">
    <reaction evidence="10">
        <text>S-ubiquitinyl-[E2 ubiquitin-conjugating enzyme]-L-cysteine + [acceptor protein]-L-lysine = [E2 ubiquitin-conjugating enzyme]-L-cysteine + N(6)-ubiquitinyl-[acceptor protein]-L-lysine.</text>
        <dbReference type="EC" id="2.3.2.27"/>
    </reaction>
</comment>
<dbReference type="FunFam" id="3.30.40.10:FF:000027">
    <property type="entry name" value="Pre-mRNA-processing factor 19, putative"/>
    <property type="match status" value="1"/>
</dbReference>
<dbReference type="UniPathway" id="UPA00143"/>
<dbReference type="Gene3D" id="2.130.10.10">
    <property type="entry name" value="YVTN repeat-like/Quinoprotein amine dehydrogenase"/>
    <property type="match status" value="1"/>
</dbReference>
<keyword evidence="10" id="KW-0833">Ubl conjugation pathway</keyword>
<dbReference type="InterPro" id="IPR036322">
    <property type="entry name" value="WD40_repeat_dom_sf"/>
</dbReference>
<dbReference type="InterPro" id="IPR013083">
    <property type="entry name" value="Znf_RING/FYVE/PHD"/>
</dbReference>
<dbReference type="SMR" id="A2EWI4"/>
<keyword evidence="4 10" id="KW-0507">mRNA processing</keyword>
<reference evidence="12" key="1">
    <citation type="submission" date="2006-10" db="EMBL/GenBank/DDBJ databases">
        <authorList>
            <person name="Amadeo P."/>
            <person name="Zhao Q."/>
            <person name="Wortman J."/>
            <person name="Fraser-Liggett C."/>
            <person name="Carlton J."/>
        </authorList>
    </citation>
    <scope>NUCLEOTIDE SEQUENCE</scope>
    <source>
        <strain evidence="12">G3</strain>
    </source>
</reference>
<keyword evidence="7 10" id="KW-0508">mRNA splicing</keyword>
<dbReference type="eggNOG" id="KOG0289">
    <property type="taxonomic scope" value="Eukaryota"/>
</dbReference>
<dbReference type="GO" id="GO:0071006">
    <property type="term" value="C:U2-type catalytic step 1 spliceosome"/>
    <property type="evidence" value="ECO:0000318"/>
    <property type="project" value="GO_Central"/>
</dbReference>
<dbReference type="Proteomes" id="UP000001542">
    <property type="component" value="Unassembled WGS sequence"/>
</dbReference>
<evidence type="ECO:0000256" key="7">
    <source>
        <dbReference type="ARBA" id="ARBA00023187"/>
    </source>
</evidence>
<evidence type="ECO:0000256" key="1">
    <source>
        <dbReference type="ARBA" id="ARBA00004123"/>
    </source>
</evidence>
<dbReference type="EC" id="2.3.2.27" evidence="10"/>
<keyword evidence="9 10" id="KW-0539">Nucleus</keyword>
<dbReference type="InterPro" id="IPR003613">
    <property type="entry name" value="Ubox_domain"/>
</dbReference>
<dbReference type="GO" id="GO:0070534">
    <property type="term" value="P:protein K63-linked ubiquitination"/>
    <property type="evidence" value="ECO:0007669"/>
    <property type="project" value="UniProtKB-UniRule"/>
</dbReference>
<keyword evidence="13" id="KW-1185">Reference proteome</keyword>
<dbReference type="PROSITE" id="PS51698">
    <property type="entry name" value="U_BOX"/>
    <property type="match status" value="1"/>
</dbReference>
<keyword evidence="5 10" id="KW-0747">Spliceosome</keyword>
<evidence type="ECO:0000256" key="2">
    <source>
        <dbReference type="ARBA" id="ARBA00006388"/>
    </source>
</evidence>
<dbReference type="SMART" id="SM00504">
    <property type="entry name" value="Ubox"/>
    <property type="match status" value="1"/>
</dbReference>
<dbReference type="GO" id="GO:0000974">
    <property type="term" value="C:Prp19 complex"/>
    <property type="evidence" value="ECO:0000318"/>
    <property type="project" value="GO_Central"/>
</dbReference>